<feature type="transmembrane region" description="Helical" evidence="1">
    <location>
        <begin position="262"/>
        <end position="284"/>
    </location>
</feature>
<feature type="transmembrane region" description="Helical" evidence="1">
    <location>
        <begin position="233"/>
        <end position="250"/>
    </location>
</feature>
<gene>
    <name evidence="2" type="ORF">EA658_13110</name>
</gene>
<keyword evidence="1" id="KW-0812">Transmembrane</keyword>
<name>A0ABY1WED5_9GAMM</name>
<dbReference type="RefSeq" id="WP_130528160.1">
    <property type="nucleotide sequence ID" value="NZ_SHMD01000001.1"/>
</dbReference>
<proteinExistence type="predicted"/>
<reference evidence="2 3" key="1">
    <citation type="submission" date="2019-02" db="EMBL/GenBank/DDBJ databases">
        <title>WGS of Pseudoxanthomonas species novum from clinical isolates.</title>
        <authorList>
            <person name="Bernier A.-M."/>
            <person name="Bernard K."/>
            <person name="Vachon A."/>
        </authorList>
    </citation>
    <scope>NUCLEOTIDE SEQUENCE [LARGE SCALE GENOMIC DNA]</scope>
    <source>
        <strain evidence="3">NML 170316</strain>
    </source>
</reference>
<feature type="transmembrane region" description="Helical" evidence="1">
    <location>
        <begin position="116"/>
        <end position="136"/>
    </location>
</feature>
<keyword evidence="3" id="KW-1185">Reference proteome</keyword>
<comment type="caution">
    <text evidence="2">The sequence shown here is derived from an EMBL/GenBank/DDBJ whole genome shotgun (WGS) entry which is preliminary data.</text>
</comment>
<feature type="transmembrane region" description="Helical" evidence="1">
    <location>
        <begin position="21"/>
        <end position="43"/>
    </location>
</feature>
<feature type="transmembrane region" description="Helical" evidence="1">
    <location>
        <begin position="305"/>
        <end position="325"/>
    </location>
</feature>
<evidence type="ECO:0008006" key="4">
    <source>
        <dbReference type="Google" id="ProtNLM"/>
    </source>
</evidence>
<feature type="transmembrane region" description="Helical" evidence="1">
    <location>
        <begin position="84"/>
        <end position="104"/>
    </location>
</feature>
<protein>
    <recommendedName>
        <fullName evidence="4">DUF4129 domain-containing protein</fullName>
    </recommendedName>
</protein>
<evidence type="ECO:0000313" key="3">
    <source>
        <dbReference type="Proteomes" id="UP000293089"/>
    </source>
</evidence>
<feature type="transmembrane region" description="Helical" evidence="1">
    <location>
        <begin position="49"/>
        <end position="72"/>
    </location>
</feature>
<feature type="transmembrane region" description="Helical" evidence="1">
    <location>
        <begin position="156"/>
        <end position="174"/>
    </location>
</feature>
<evidence type="ECO:0000256" key="1">
    <source>
        <dbReference type="SAM" id="Phobius"/>
    </source>
</evidence>
<feature type="transmembrane region" description="Helical" evidence="1">
    <location>
        <begin position="405"/>
        <end position="423"/>
    </location>
</feature>
<keyword evidence="1" id="KW-1133">Transmembrane helix</keyword>
<feature type="transmembrane region" description="Helical" evidence="1">
    <location>
        <begin position="200"/>
        <end position="221"/>
    </location>
</feature>
<accession>A0ABY1WED5</accession>
<keyword evidence="1" id="KW-0472">Membrane</keyword>
<feature type="transmembrane region" description="Helical" evidence="1">
    <location>
        <begin position="337"/>
        <end position="355"/>
    </location>
</feature>
<dbReference type="EMBL" id="SHME01000003">
    <property type="protein sequence ID" value="TAA19761.1"/>
    <property type="molecule type" value="Genomic_DNA"/>
</dbReference>
<dbReference type="Proteomes" id="UP000293089">
    <property type="component" value="Unassembled WGS sequence"/>
</dbReference>
<evidence type="ECO:0000313" key="2">
    <source>
        <dbReference type="EMBL" id="TAA19761.1"/>
    </source>
</evidence>
<organism evidence="2 3">
    <name type="scientific">Pseudoxanthomonas winnipegensis</name>
    <dbReference type="NCBI Taxonomy" id="2480810"/>
    <lineage>
        <taxon>Bacteria</taxon>
        <taxon>Pseudomonadati</taxon>
        <taxon>Pseudomonadota</taxon>
        <taxon>Gammaproteobacteria</taxon>
        <taxon>Lysobacterales</taxon>
        <taxon>Lysobacteraceae</taxon>
        <taxon>Pseudoxanthomonas</taxon>
    </lineage>
</organism>
<sequence length="567" mass="62130">MASVRALPARTAGSWILGPSCDLLFIVAAPVLVLLLATALFGWQGAARATSLILVTHVVMTVAHHLPTFIRIYGDVELFRRHRWTFLLAPVIPFLGALSALTYLNARGDPVENVLYLFLLLTLWDPWHFLMQHYGFTRLYDRSGNAPPPLAARMDLVLSVGCFVAIMLLCGDWLPDLLEDLYRVAGLTLILALPDALPQALVRAGLTLGGVSIAAYAGYLVYCRHKGWRISRIKLALCLSFFAVMYLAYTPNAWIQALAPGWSFKVGFAVVGIVHMTQYLAIVWHYNRNLARRPGRARGGVFARAFARGGLAIALVYIVLCLGYGAVLSGQHASRGWMTLLLALGFTSTLLHYYFDGFIWKLRHRQNQENLQTAGEAVSSSAEGARSCWGQGTARGPGTVLARHALYFGVPMLLLTIGAARVWRAPMTPYTAHMVQAQWLAGEGDAAGAVRAARQALAAMDAQYPLASKLAALQPSASRQAALAFLLHDRARYRQMLLPTLDARPITQAQLHAYAQAVTDAADRLEHALALRGSPAHEGRERMTADDVRRVVAEWRAEARALQPGHA</sequence>